<dbReference type="InterPro" id="IPR036388">
    <property type="entry name" value="WH-like_DNA-bd_sf"/>
</dbReference>
<dbReference type="GO" id="GO:0045892">
    <property type="term" value="P:negative regulation of DNA-templated transcription"/>
    <property type="evidence" value="ECO:0007669"/>
    <property type="project" value="TreeGrafter"/>
</dbReference>
<feature type="binding site" evidence="7">
    <location>
        <position position="122"/>
    </location>
    <ligand>
        <name>Zn(2+)</name>
        <dbReference type="ChEBI" id="CHEBI:29105"/>
    </ligand>
</feature>
<dbReference type="InterPro" id="IPR002481">
    <property type="entry name" value="FUR"/>
</dbReference>
<keyword evidence="7" id="KW-0479">Metal-binding</keyword>
<evidence type="ECO:0000256" key="4">
    <source>
        <dbReference type="ARBA" id="ARBA00023015"/>
    </source>
</evidence>
<evidence type="ECO:0000313" key="8">
    <source>
        <dbReference type="EMBL" id="KAA0917532.1"/>
    </source>
</evidence>
<feature type="binding site" evidence="7">
    <location>
        <position position="119"/>
    </location>
    <ligand>
        <name>Zn(2+)</name>
        <dbReference type="ChEBI" id="CHEBI:29105"/>
    </ligand>
</feature>
<dbReference type="PANTHER" id="PTHR33202:SF6">
    <property type="entry name" value="ZINC UPTAKE REGULATION PROTEIN"/>
    <property type="match status" value="1"/>
</dbReference>
<dbReference type="PANTHER" id="PTHR33202">
    <property type="entry name" value="ZINC UPTAKE REGULATION PROTEIN"/>
    <property type="match status" value="1"/>
</dbReference>
<dbReference type="AlphaFoldDB" id="A0A5A9ZKH6"/>
<dbReference type="Proteomes" id="UP000325291">
    <property type="component" value="Unassembled WGS sequence"/>
</dbReference>
<comment type="cofactor">
    <cofactor evidence="7">
        <name>Zn(2+)</name>
        <dbReference type="ChEBI" id="CHEBI:29105"/>
    </cofactor>
    <text evidence="7">Binds 1 zinc ion per subunit.</text>
</comment>
<evidence type="ECO:0000313" key="9">
    <source>
        <dbReference type="Proteomes" id="UP000325291"/>
    </source>
</evidence>
<gene>
    <name evidence="8" type="ORF">FLO80_05680</name>
</gene>
<dbReference type="InterPro" id="IPR043135">
    <property type="entry name" value="Fur_C"/>
</dbReference>
<evidence type="ECO:0000256" key="7">
    <source>
        <dbReference type="PIRSR" id="PIRSR602481-1"/>
    </source>
</evidence>
<dbReference type="GO" id="GO:0003700">
    <property type="term" value="F:DNA-binding transcription factor activity"/>
    <property type="evidence" value="ECO:0007669"/>
    <property type="project" value="InterPro"/>
</dbReference>
<dbReference type="EMBL" id="VINQ01000003">
    <property type="protein sequence ID" value="KAA0917532.1"/>
    <property type="molecule type" value="Genomic_DNA"/>
</dbReference>
<accession>A0A5A9ZKH6</accession>
<name>A0A5A9ZKH6_9RHOB</name>
<keyword evidence="2" id="KW-0678">Repressor</keyword>
<evidence type="ECO:0000256" key="3">
    <source>
        <dbReference type="ARBA" id="ARBA00022833"/>
    </source>
</evidence>
<sequence length="165" mass="17859">MKNTDRPEIPPVGLVAHDHAACMASALAQAEKSCAENGLRMTPVRRRSLEILLESHVAMGAYDVLARLAAEGLGDKPPVAYRALSFLVENGFAHRIEKLNAFVACSHPGKSHEAVFLICRKCHKVGEADLPMPMIGDVGPDGFRVERMVIEAEGLCPDCQRTEAA</sequence>
<comment type="similarity">
    <text evidence="1">Belongs to the Fur family.</text>
</comment>
<dbReference type="Gene3D" id="3.30.1490.190">
    <property type="match status" value="1"/>
</dbReference>
<keyword evidence="3 7" id="KW-0862">Zinc</keyword>
<protein>
    <submittedName>
        <fullName evidence="8">Transcriptional repressor</fullName>
    </submittedName>
</protein>
<reference evidence="8 9" key="1">
    <citation type="submission" date="2019-07" db="EMBL/GenBank/DDBJ databases">
        <title>Aquicoccus porphyridii gen. nov., sp. nov., isolated from a small marine red alga, Porphyridium marinum.</title>
        <authorList>
            <person name="Liu L."/>
        </authorList>
    </citation>
    <scope>NUCLEOTIDE SEQUENCE [LARGE SCALE GENOMIC DNA]</scope>
    <source>
        <strain evidence="8 9">L1 8-17</strain>
    </source>
</reference>
<dbReference type="GO" id="GO:0005829">
    <property type="term" value="C:cytosol"/>
    <property type="evidence" value="ECO:0007669"/>
    <property type="project" value="TreeGrafter"/>
</dbReference>
<feature type="binding site" evidence="7">
    <location>
        <position position="159"/>
    </location>
    <ligand>
        <name>Zn(2+)</name>
        <dbReference type="ChEBI" id="CHEBI:29105"/>
    </ligand>
</feature>
<organism evidence="8 9">
    <name type="scientific">Aquicoccus porphyridii</name>
    <dbReference type="NCBI Taxonomy" id="1852029"/>
    <lineage>
        <taxon>Bacteria</taxon>
        <taxon>Pseudomonadati</taxon>
        <taxon>Pseudomonadota</taxon>
        <taxon>Alphaproteobacteria</taxon>
        <taxon>Rhodobacterales</taxon>
        <taxon>Paracoccaceae</taxon>
        <taxon>Aquicoccus</taxon>
    </lineage>
</organism>
<dbReference type="GO" id="GO:0000976">
    <property type="term" value="F:transcription cis-regulatory region binding"/>
    <property type="evidence" value="ECO:0007669"/>
    <property type="project" value="TreeGrafter"/>
</dbReference>
<keyword evidence="5" id="KW-0238">DNA-binding</keyword>
<dbReference type="InterPro" id="IPR036390">
    <property type="entry name" value="WH_DNA-bd_sf"/>
</dbReference>
<keyword evidence="4" id="KW-0805">Transcription regulation</keyword>
<evidence type="ECO:0000256" key="1">
    <source>
        <dbReference type="ARBA" id="ARBA00007957"/>
    </source>
</evidence>
<evidence type="ECO:0000256" key="2">
    <source>
        <dbReference type="ARBA" id="ARBA00022491"/>
    </source>
</evidence>
<evidence type="ECO:0000256" key="5">
    <source>
        <dbReference type="ARBA" id="ARBA00023125"/>
    </source>
</evidence>
<dbReference type="GO" id="GO:1900376">
    <property type="term" value="P:regulation of secondary metabolite biosynthetic process"/>
    <property type="evidence" value="ECO:0007669"/>
    <property type="project" value="TreeGrafter"/>
</dbReference>
<dbReference type="RefSeq" id="WP_111362616.1">
    <property type="nucleotide sequence ID" value="NZ_JASHJG010000008.1"/>
</dbReference>
<keyword evidence="6" id="KW-0804">Transcription</keyword>
<evidence type="ECO:0000256" key="6">
    <source>
        <dbReference type="ARBA" id="ARBA00023163"/>
    </source>
</evidence>
<dbReference type="Gene3D" id="1.10.10.10">
    <property type="entry name" value="Winged helix-like DNA-binding domain superfamily/Winged helix DNA-binding domain"/>
    <property type="match status" value="1"/>
</dbReference>
<comment type="caution">
    <text evidence="8">The sequence shown here is derived from an EMBL/GenBank/DDBJ whole genome shotgun (WGS) entry which is preliminary data.</text>
</comment>
<feature type="binding site" evidence="7">
    <location>
        <position position="156"/>
    </location>
    <ligand>
        <name>Zn(2+)</name>
        <dbReference type="ChEBI" id="CHEBI:29105"/>
    </ligand>
</feature>
<keyword evidence="9" id="KW-1185">Reference proteome</keyword>
<proteinExistence type="inferred from homology"/>
<dbReference type="GO" id="GO:0008270">
    <property type="term" value="F:zinc ion binding"/>
    <property type="evidence" value="ECO:0007669"/>
    <property type="project" value="TreeGrafter"/>
</dbReference>
<dbReference type="SUPFAM" id="SSF46785">
    <property type="entry name" value="Winged helix' DNA-binding domain"/>
    <property type="match status" value="1"/>
</dbReference>